<name>A0A655F548_MYCTX</name>
<protein>
    <submittedName>
        <fullName evidence="1">Uncharacterized protein</fullName>
    </submittedName>
</protein>
<evidence type="ECO:0000313" key="4">
    <source>
        <dbReference type="Proteomes" id="UP000045842"/>
    </source>
</evidence>
<dbReference type="Proteomes" id="UP000045842">
    <property type="component" value="Unassembled WGS sequence"/>
</dbReference>
<reference evidence="3 4" key="1">
    <citation type="submission" date="2015-03" db="EMBL/GenBank/DDBJ databases">
        <authorList>
            <consortium name="Pathogen Informatics"/>
        </authorList>
    </citation>
    <scope>NUCLEOTIDE SEQUENCE [LARGE SCALE GENOMIC DNA]</scope>
    <source>
        <strain evidence="1 3">D00501624</strain>
        <strain evidence="2 4">G09801536</strain>
    </source>
</reference>
<evidence type="ECO:0000313" key="3">
    <source>
        <dbReference type="Proteomes" id="UP000039217"/>
    </source>
</evidence>
<gene>
    <name evidence="1" type="ORF">ERS007661_02136</name>
    <name evidence="2" type="ORF">ERS007679_01385</name>
</gene>
<dbReference type="AlphaFoldDB" id="A0A655F548"/>
<dbReference type="EMBL" id="CSAD01000145">
    <property type="protein sequence ID" value="COV23549.1"/>
    <property type="molecule type" value="Genomic_DNA"/>
</dbReference>
<dbReference type="EMBL" id="CQQC01000703">
    <property type="protein sequence ID" value="CNV35090.1"/>
    <property type="molecule type" value="Genomic_DNA"/>
</dbReference>
<evidence type="ECO:0000313" key="2">
    <source>
        <dbReference type="EMBL" id="COV23549.1"/>
    </source>
</evidence>
<sequence>MPNSVRNSVRAAYQPHMPCTPAPGGVAAEHRYTLGIGVRQGFNRGVGPAIARQVELAPTVMSPPT</sequence>
<proteinExistence type="predicted"/>
<accession>A0A655F548</accession>
<organism evidence="1 3">
    <name type="scientific">Mycobacterium tuberculosis</name>
    <dbReference type="NCBI Taxonomy" id="1773"/>
    <lineage>
        <taxon>Bacteria</taxon>
        <taxon>Bacillati</taxon>
        <taxon>Actinomycetota</taxon>
        <taxon>Actinomycetes</taxon>
        <taxon>Mycobacteriales</taxon>
        <taxon>Mycobacteriaceae</taxon>
        <taxon>Mycobacterium</taxon>
        <taxon>Mycobacterium tuberculosis complex</taxon>
    </lineage>
</organism>
<dbReference type="Proteomes" id="UP000039217">
    <property type="component" value="Unassembled WGS sequence"/>
</dbReference>
<evidence type="ECO:0000313" key="1">
    <source>
        <dbReference type="EMBL" id="CNV35090.1"/>
    </source>
</evidence>